<feature type="transmembrane region" description="Helical" evidence="7">
    <location>
        <begin position="20"/>
        <end position="38"/>
    </location>
</feature>
<dbReference type="PANTHER" id="PTHR30489">
    <property type="entry name" value="LIPOPROTEIN-RELEASING SYSTEM TRANSMEMBRANE PROTEIN LOLE"/>
    <property type="match status" value="1"/>
</dbReference>
<evidence type="ECO:0000259" key="8">
    <source>
        <dbReference type="Pfam" id="PF02687"/>
    </source>
</evidence>
<accession>A0A9Q9EXY3</accession>
<feature type="transmembrane region" description="Helical" evidence="7">
    <location>
        <begin position="266"/>
        <end position="287"/>
    </location>
</feature>
<reference evidence="9" key="1">
    <citation type="submission" date="2020-04" db="EMBL/GenBank/DDBJ databases">
        <title>Comparative genomics of oral phylogroup-2 Treponema strains.</title>
        <authorList>
            <person name="Zeng H."/>
            <person name="Chan Y.K."/>
            <person name="Watt R.M."/>
        </authorList>
    </citation>
    <scope>NUCLEOTIDE SEQUENCE</scope>
    <source>
        <strain evidence="9">OMZ 905</strain>
    </source>
</reference>
<evidence type="ECO:0000256" key="7">
    <source>
        <dbReference type="SAM" id="Phobius"/>
    </source>
</evidence>
<keyword evidence="6 7" id="KW-0472">Membrane</keyword>
<dbReference type="EMBL" id="CP051635">
    <property type="protein sequence ID" value="UTD01264.1"/>
    <property type="molecule type" value="Genomic_DNA"/>
</dbReference>
<evidence type="ECO:0000256" key="3">
    <source>
        <dbReference type="ARBA" id="ARBA00022475"/>
    </source>
</evidence>
<gene>
    <name evidence="9" type="ORF">E4N86_11520</name>
</gene>
<evidence type="ECO:0000256" key="5">
    <source>
        <dbReference type="ARBA" id="ARBA00022989"/>
    </source>
</evidence>
<dbReference type="AlphaFoldDB" id="A0A9Q9EXY3"/>
<protein>
    <submittedName>
        <fullName evidence="9">FtsX-like permease family protein</fullName>
    </submittedName>
</protein>
<feature type="transmembrane region" description="Helical" evidence="7">
    <location>
        <begin position="354"/>
        <end position="386"/>
    </location>
</feature>
<dbReference type="InterPro" id="IPR003838">
    <property type="entry name" value="ABC3_permease_C"/>
</dbReference>
<evidence type="ECO:0000256" key="4">
    <source>
        <dbReference type="ARBA" id="ARBA00022692"/>
    </source>
</evidence>
<dbReference type="GO" id="GO:0044874">
    <property type="term" value="P:lipoprotein localization to outer membrane"/>
    <property type="evidence" value="ECO:0007669"/>
    <property type="project" value="TreeGrafter"/>
</dbReference>
<dbReference type="RefSeq" id="WP_253717166.1">
    <property type="nucleotide sequence ID" value="NZ_CP051522.1"/>
</dbReference>
<evidence type="ECO:0000313" key="9">
    <source>
        <dbReference type="EMBL" id="UTD01264.1"/>
    </source>
</evidence>
<name>A0A9Q9EXY3_TREDN</name>
<dbReference type="InterPro" id="IPR051447">
    <property type="entry name" value="Lipoprotein-release_system"/>
</dbReference>
<keyword evidence="4 7" id="KW-0812">Transmembrane</keyword>
<evidence type="ECO:0000256" key="2">
    <source>
        <dbReference type="ARBA" id="ARBA00005236"/>
    </source>
</evidence>
<evidence type="ECO:0000256" key="1">
    <source>
        <dbReference type="ARBA" id="ARBA00004651"/>
    </source>
</evidence>
<sequence>MFLLKSAWDNIKFHKKRSILSILLITIASAAILLYRGFVEYSEQGMAIGFIQESGHLQVALKDFWNKKNTADMILTAHDMNKLKDLFDKIPEIVSSDAVLNFQGIIRTQNSSSIFCGAGYDEPHSLGAPEGVPVFEGDNSLVLDKALFNSLGLDLENNNYVNIMTAMGEKKIAAGSFEVSGTIDIGAPQNAAGFLIASRKDILDFFGMEDAASYIRLYLKNNQDIKKIENKLNSVFKENNLNFEVKNWKTLNPSWQQVSDLFNAQFIVISGILYVLIFTALTQSLSASFMERIGEFGTMEAIGLKKSLLISILILEVCILSIAGIIGGILLSQAGNIITQMFDIKMNPPGSTSYYLLNFFITAEAVIKTQFFIFFTALISVIYPIYTIKKYSSIKLINYNIS</sequence>
<feature type="transmembrane region" description="Helical" evidence="7">
    <location>
        <begin position="308"/>
        <end position="334"/>
    </location>
</feature>
<keyword evidence="3" id="KW-1003">Cell membrane</keyword>
<proteinExistence type="inferred from homology"/>
<keyword evidence="5 7" id="KW-1133">Transmembrane helix</keyword>
<comment type="similarity">
    <text evidence="2">Belongs to the ABC-4 integral membrane protein family. LolC/E subfamily.</text>
</comment>
<comment type="subcellular location">
    <subcellularLocation>
        <location evidence="1">Cell membrane</location>
        <topology evidence="1">Multi-pass membrane protein</topology>
    </subcellularLocation>
</comment>
<dbReference type="Proteomes" id="UP001056981">
    <property type="component" value="Chromosome"/>
</dbReference>
<dbReference type="PANTHER" id="PTHR30489:SF0">
    <property type="entry name" value="LIPOPROTEIN-RELEASING SYSTEM TRANSMEMBRANE PROTEIN LOLE"/>
    <property type="match status" value="1"/>
</dbReference>
<dbReference type="GO" id="GO:0098797">
    <property type="term" value="C:plasma membrane protein complex"/>
    <property type="evidence" value="ECO:0007669"/>
    <property type="project" value="TreeGrafter"/>
</dbReference>
<evidence type="ECO:0000256" key="6">
    <source>
        <dbReference type="ARBA" id="ARBA00023136"/>
    </source>
</evidence>
<dbReference type="Pfam" id="PF02687">
    <property type="entry name" value="FtsX"/>
    <property type="match status" value="1"/>
</dbReference>
<organism evidence="9 10">
    <name type="scientific">Treponema denticola</name>
    <dbReference type="NCBI Taxonomy" id="158"/>
    <lineage>
        <taxon>Bacteria</taxon>
        <taxon>Pseudomonadati</taxon>
        <taxon>Spirochaetota</taxon>
        <taxon>Spirochaetia</taxon>
        <taxon>Spirochaetales</taxon>
        <taxon>Treponemataceae</taxon>
        <taxon>Treponema</taxon>
    </lineage>
</organism>
<feature type="domain" description="ABC3 transporter permease C-terminal" evidence="8">
    <location>
        <begin position="267"/>
        <end position="391"/>
    </location>
</feature>
<evidence type="ECO:0000313" key="10">
    <source>
        <dbReference type="Proteomes" id="UP001056981"/>
    </source>
</evidence>